<keyword evidence="2 7" id="KW-0349">Heme</keyword>
<accession>A0A1H8A3U9</accession>
<feature type="domain" description="Cytochrome c" evidence="8">
    <location>
        <begin position="93"/>
        <end position="267"/>
    </location>
</feature>
<dbReference type="GO" id="GO:0046872">
    <property type="term" value="F:metal ion binding"/>
    <property type="evidence" value="ECO:0007669"/>
    <property type="project" value="UniProtKB-KW"/>
</dbReference>
<dbReference type="GO" id="GO:0020037">
    <property type="term" value="F:heme binding"/>
    <property type="evidence" value="ECO:0007669"/>
    <property type="project" value="InterPro"/>
</dbReference>
<dbReference type="PROSITE" id="PS51007">
    <property type="entry name" value="CYTC"/>
    <property type="match status" value="1"/>
</dbReference>
<dbReference type="Gene3D" id="1.10.760.10">
    <property type="entry name" value="Cytochrome c-like domain"/>
    <property type="match status" value="2"/>
</dbReference>
<evidence type="ECO:0000256" key="3">
    <source>
        <dbReference type="ARBA" id="ARBA00022723"/>
    </source>
</evidence>
<evidence type="ECO:0000256" key="6">
    <source>
        <dbReference type="ARBA" id="ARBA00023004"/>
    </source>
</evidence>
<dbReference type="EMBL" id="FOBS01000030">
    <property type="protein sequence ID" value="SEM65415.1"/>
    <property type="molecule type" value="Genomic_DNA"/>
</dbReference>
<evidence type="ECO:0000256" key="4">
    <source>
        <dbReference type="ARBA" id="ARBA00022729"/>
    </source>
</evidence>
<keyword evidence="4" id="KW-0732">Signal</keyword>
<dbReference type="InterPro" id="IPR004852">
    <property type="entry name" value="Di-haem_cyt_c_peroxidsae"/>
</dbReference>
<comment type="subcellular location">
    <subcellularLocation>
        <location evidence="1">Cell envelope</location>
    </subcellularLocation>
</comment>
<keyword evidence="5" id="KW-0560">Oxidoreductase</keyword>
<evidence type="ECO:0000256" key="5">
    <source>
        <dbReference type="ARBA" id="ARBA00023002"/>
    </source>
</evidence>
<dbReference type="Proteomes" id="UP000198744">
    <property type="component" value="Unassembled WGS sequence"/>
</dbReference>
<dbReference type="InterPro" id="IPR051395">
    <property type="entry name" value="Cytochrome_c_Peroxidase/MauG"/>
</dbReference>
<evidence type="ECO:0000313" key="10">
    <source>
        <dbReference type="Proteomes" id="UP000198744"/>
    </source>
</evidence>
<dbReference type="PANTHER" id="PTHR30600">
    <property type="entry name" value="CYTOCHROME C PEROXIDASE-RELATED"/>
    <property type="match status" value="1"/>
</dbReference>
<dbReference type="SUPFAM" id="SSF46626">
    <property type="entry name" value="Cytochrome c"/>
    <property type="match status" value="1"/>
</dbReference>
<dbReference type="InterPro" id="IPR009056">
    <property type="entry name" value="Cyt_c-like_dom"/>
</dbReference>
<keyword evidence="10" id="KW-1185">Reference proteome</keyword>
<evidence type="ECO:0000259" key="8">
    <source>
        <dbReference type="PROSITE" id="PS51007"/>
    </source>
</evidence>
<dbReference type="GO" id="GO:0004130">
    <property type="term" value="F:cytochrome-c peroxidase activity"/>
    <property type="evidence" value="ECO:0007669"/>
    <property type="project" value="TreeGrafter"/>
</dbReference>
<keyword evidence="6 7" id="KW-0408">Iron</keyword>
<reference evidence="9 10" key="1">
    <citation type="submission" date="2016-10" db="EMBL/GenBank/DDBJ databases">
        <authorList>
            <person name="de Groot N.N."/>
        </authorList>
    </citation>
    <scope>NUCLEOTIDE SEQUENCE [LARGE SCALE GENOMIC DNA]</scope>
    <source>
        <strain evidence="9 10">DSM 8423</strain>
    </source>
</reference>
<evidence type="ECO:0000256" key="7">
    <source>
        <dbReference type="PROSITE-ProRule" id="PRU00433"/>
    </source>
</evidence>
<dbReference type="Pfam" id="PF03150">
    <property type="entry name" value="CCP_MauG"/>
    <property type="match status" value="1"/>
</dbReference>
<name>A0A1H8A3U9_9BACT</name>
<dbReference type="InterPro" id="IPR036909">
    <property type="entry name" value="Cyt_c-like_dom_sf"/>
</dbReference>
<sequence length="279" mass="30141">MGSAAAEQALGPFLNPKEQALNSPGDVVTKVCASEYAWLFEEVWGPEVCNPANEALAYDRIGYSIAAYEASTEVNAFSSKYDYSLPGKAQLSKQERRGLALFQGKGKCSKCHVIDGRAPLFTDFTYDNLGMPKNPENPATIADPNWADPGLGGFLATRPEYQGYAAANMGKQKVPTLRNVDLRDFVGGVKAYGHNGYFKSLEGIVHFYNTRDVKPVCPGPYTEAQALAENCWPAPEVAQNVNTGELGNLGLTKADEAAIVAFMKTLSDGYAPPPSKKKK</sequence>
<dbReference type="STRING" id="43775.SAMN04489760_13040"/>
<gene>
    <name evidence="9" type="ORF">SAMN04489760_13040</name>
</gene>
<dbReference type="PANTHER" id="PTHR30600:SF10">
    <property type="entry name" value="BLL6722 PROTEIN"/>
    <property type="match status" value="1"/>
</dbReference>
<organism evidence="9 10">
    <name type="scientific">Syntrophus gentianae</name>
    <dbReference type="NCBI Taxonomy" id="43775"/>
    <lineage>
        <taxon>Bacteria</taxon>
        <taxon>Pseudomonadati</taxon>
        <taxon>Thermodesulfobacteriota</taxon>
        <taxon>Syntrophia</taxon>
        <taxon>Syntrophales</taxon>
        <taxon>Syntrophaceae</taxon>
        <taxon>Syntrophus</taxon>
    </lineage>
</organism>
<dbReference type="GO" id="GO:0030313">
    <property type="term" value="C:cell envelope"/>
    <property type="evidence" value="ECO:0007669"/>
    <property type="project" value="UniProtKB-SubCell"/>
</dbReference>
<keyword evidence="9" id="KW-0575">Peroxidase</keyword>
<evidence type="ECO:0000256" key="2">
    <source>
        <dbReference type="ARBA" id="ARBA00022617"/>
    </source>
</evidence>
<evidence type="ECO:0000313" key="9">
    <source>
        <dbReference type="EMBL" id="SEM65415.1"/>
    </source>
</evidence>
<keyword evidence="3 7" id="KW-0479">Metal-binding</keyword>
<dbReference type="AlphaFoldDB" id="A0A1H8A3U9"/>
<proteinExistence type="predicted"/>
<dbReference type="GO" id="GO:0009055">
    <property type="term" value="F:electron transfer activity"/>
    <property type="evidence" value="ECO:0007669"/>
    <property type="project" value="InterPro"/>
</dbReference>
<evidence type="ECO:0000256" key="1">
    <source>
        <dbReference type="ARBA" id="ARBA00004196"/>
    </source>
</evidence>
<protein>
    <submittedName>
        <fullName evidence="9">Di-haem cytochrome c peroxidase</fullName>
    </submittedName>
</protein>